<dbReference type="OrthoDB" id="4137815at2759"/>
<keyword evidence="4 7" id="KW-1133">Transmembrane helix</keyword>
<reference evidence="9" key="1">
    <citation type="journal article" date="2017" name="Nat. Microbiol.">
        <title>Global analysis of biosynthetic gene clusters reveals vast potential of secondary metabolite production in Penicillium species.</title>
        <authorList>
            <person name="Nielsen J.C."/>
            <person name="Grijseels S."/>
            <person name="Prigent S."/>
            <person name="Ji B."/>
            <person name="Dainat J."/>
            <person name="Nielsen K.F."/>
            <person name="Frisvad J.C."/>
            <person name="Workman M."/>
            <person name="Nielsen J."/>
        </authorList>
    </citation>
    <scope>NUCLEOTIDE SEQUENCE [LARGE SCALE GENOMIC DNA]</scope>
    <source>
        <strain evidence="9">IBT 11843</strain>
    </source>
</reference>
<evidence type="ECO:0000256" key="4">
    <source>
        <dbReference type="ARBA" id="ARBA00022989"/>
    </source>
</evidence>
<dbReference type="Pfam" id="PF11951">
    <property type="entry name" value="Fungal_trans_2"/>
    <property type="match status" value="1"/>
</dbReference>
<organism evidence="8 9">
    <name type="scientific">Penicillium decumbens</name>
    <dbReference type="NCBI Taxonomy" id="69771"/>
    <lineage>
        <taxon>Eukaryota</taxon>
        <taxon>Fungi</taxon>
        <taxon>Dikarya</taxon>
        <taxon>Ascomycota</taxon>
        <taxon>Pezizomycotina</taxon>
        <taxon>Eurotiomycetes</taxon>
        <taxon>Eurotiomycetidae</taxon>
        <taxon>Eurotiales</taxon>
        <taxon>Aspergillaceae</taxon>
        <taxon>Penicillium</taxon>
    </lineage>
</organism>
<keyword evidence="2" id="KW-0813">Transport</keyword>
<evidence type="ECO:0000256" key="2">
    <source>
        <dbReference type="ARBA" id="ARBA00022448"/>
    </source>
</evidence>
<dbReference type="PANTHER" id="PTHR31064">
    <property type="entry name" value="POTASSIUM TRANSPORT PROTEIN DDB_G0292412-RELATED"/>
    <property type="match status" value="1"/>
</dbReference>
<dbReference type="GO" id="GO:0030007">
    <property type="term" value="P:intracellular potassium ion homeostasis"/>
    <property type="evidence" value="ECO:0007669"/>
    <property type="project" value="TreeGrafter"/>
</dbReference>
<protein>
    <recommendedName>
        <fullName evidence="10">Cation transporter</fullName>
    </recommendedName>
</protein>
<keyword evidence="6 7" id="KW-0472">Membrane</keyword>
<evidence type="ECO:0000256" key="1">
    <source>
        <dbReference type="ARBA" id="ARBA00004141"/>
    </source>
</evidence>
<dbReference type="Proteomes" id="UP000191522">
    <property type="component" value="Unassembled WGS sequence"/>
</dbReference>
<dbReference type="AlphaFoldDB" id="A0A1V6NUW3"/>
<feature type="transmembrane region" description="Helical" evidence="7">
    <location>
        <begin position="283"/>
        <end position="302"/>
    </location>
</feature>
<dbReference type="EMBL" id="MDYL01000034">
    <property type="protein sequence ID" value="OQD68538.1"/>
    <property type="molecule type" value="Genomic_DNA"/>
</dbReference>
<keyword evidence="9" id="KW-1185">Reference proteome</keyword>
<feature type="transmembrane region" description="Helical" evidence="7">
    <location>
        <begin position="12"/>
        <end position="31"/>
    </location>
</feature>
<keyword evidence="3 7" id="KW-0812">Transmembrane</keyword>
<dbReference type="InterPro" id="IPR003445">
    <property type="entry name" value="Cat_transpt"/>
</dbReference>
<accession>A0A1V6NUW3</accession>
<evidence type="ECO:0000313" key="9">
    <source>
        <dbReference type="Proteomes" id="UP000191522"/>
    </source>
</evidence>
<comment type="subcellular location">
    <subcellularLocation>
        <location evidence="1">Membrane</location>
        <topology evidence="1">Multi-pass membrane protein</topology>
    </subcellularLocation>
</comment>
<evidence type="ECO:0000256" key="7">
    <source>
        <dbReference type="SAM" id="Phobius"/>
    </source>
</evidence>
<dbReference type="GO" id="GO:0005886">
    <property type="term" value="C:plasma membrane"/>
    <property type="evidence" value="ECO:0007669"/>
    <property type="project" value="TreeGrafter"/>
</dbReference>
<dbReference type="InterPro" id="IPR021858">
    <property type="entry name" value="Fun_TF"/>
</dbReference>
<name>A0A1V6NUW3_PENDC</name>
<dbReference type="Pfam" id="PF02386">
    <property type="entry name" value="TrkH"/>
    <property type="match status" value="1"/>
</dbReference>
<dbReference type="GO" id="GO:1990573">
    <property type="term" value="P:potassium ion import across plasma membrane"/>
    <property type="evidence" value="ECO:0007669"/>
    <property type="project" value="TreeGrafter"/>
</dbReference>
<feature type="transmembrane region" description="Helical" evidence="7">
    <location>
        <begin position="314"/>
        <end position="341"/>
    </location>
</feature>
<evidence type="ECO:0000313" key="8">
    <source>
        <dbReference type="EMBL" id="OQD68538.1"/>
    </source>
</evidence>
<feature type="transmembrane region" description="Helical" evidence="7">
    <location>
        <begin position="43"/>
        <end position="64"/>
    </location>
</feature>
<dbReference type="GO" id="GO:0140107">
    <property type="term" value="F:high-affinity potassium ion transmembrane transporter activity"/>
    <property type="evidence" value="ECO:0007669"/>
    <property type="project" value="TreeGrafter"/>
</dbReference>
<comment type="caution">
    <text evidence="8">The sequence shown here is derived from an EMBL/GenBank/DDBJ whole genome shotgun (WGS) entry which is preliminary data.</text>
</comment>
<feature type="transmembrane region" description="Helical" evidence="7">
    <location>
        <begin position="441"/>
        <end position="461"/>
    </location>
</feature>
<gene>
    <name evidence="8" type="ORF">PENDEC_c034G06676</name>
</gene>
<keyword evidence="5" id="KW-0406">Ion transport</keyword>
<dbReference type="InterPro" id="IPR051143">
    <property type="entry name" value="TrkH_K-transport"/>
</dbReference>
<evidence type="ECO:0000256" key="6">
    <source>
        <dbReference type="ARBA" id="ARBA00023136"/>
    </source>
</evidence>
<feature type="transmembrane region" description="Helical" evidence="7">
    <location>
        <begin position="240"/>
        <end position="263"/>
    </location>
</feature>
<evidence type="ECO:0000256" key="5">
    <source>
        <dbReference type="ARBA" id="ARBA00023065"/>
    </source>
</evidence>
<sequence>MADRLGLSPLMIHYVYFILTPVIGSVIFYTASTQIHDLHYVDALFMCFSTMTGTGLNVMDLSILNCLQQGTLFTLLIMGHAIPIFGVISLIRAWKLRSTLKTNSNKGKGEQTVHASPTLEIQENKITEDEEVALSARLTSKAEIITTVRELPGDIFSPVKSDGSWSDYGFIVATDSAHPDQSQPVTSITIIGDGKGASNEQAQTPGLTARLKDMMQRAVSDLTCRDSVSYDEPGGVEYMALLFVSVLVISYFVGFLLLGILSIGLWSEFVRPDIPLEDGVAPFWTGAFLATSALCNNGMSLIDTNMGPYQKQAFPLLACGFLILAGNTLFPCLLRLFIWAFRMMLPDKPIWQPWRRIFDFTLAQSQNVCAYLYPAWHTWFLLGTILVLNATMWGAFEVSAINNEEIGSLPTNYRALDGLFQALAVRGGGFSVVAFDRLPQALLILYAFMMYISAFPVSAAISSTEITNLCQTKMSDQEDRGSNPSTFARGRFVYQQIRSQFSHDIWWLSLAILLITITESDHYKAEPLAFSTFNIIFEVVSAYSCVGRRPAAKVFPHGQMQIWSVEPHQQVQPDVRPTSASLSVPRQCSISSVPYDTTEEVKSPEKADSPDSDDFMLLGPEKLLACPTQLQTTHDAIRTVLDVDQFTAIHMPFMWGSSFVPEAQKTIYAILRLSAPTLTEGYLAFLGLMTSYQRSLVMRRDAPDIKKAAKGLQRLRSVTITQIYDAACALFLGQIMYVFNVLTAHDSSTGHSIVRSSLMSTKSWIPLLLQYPVMDTIVMSPLLIDTVECLARREVPILKLPATERIIVDRYVGLCATLLPVLYDLCECSYDMKRDVTDVGSDSHPEHSLRLAEIEQTVRCWEPQIPPQMSTEFAQHEILAMVTQAKVYRLAALLIIHRLRYPLGVENTTGKNLANSIFAEMTYFTKSATQKTTALPIVFPLTLSMFEVQGPGEELLEKLSSFTVQSTSALRLQEFVRRVRASRESGFGGLWFELAETQLHAAMPP</sequence>
<feature type="transmembrane region" description="Helical" evidence="7">
    <location>
        <begin position="376"/>
        <end position="396"/>
    </location>
</feature>
<evidence type="ECO:0000256" key="3">
    <source>
        <dbReference type="ARBA" id="ARBA00022692"/>
    </source>
</evidence>
<dbReference type="STRING" id="69771.A0A1V6NUW3"/>
<proteinExistence type="predicted"/>
<feature type="transmembrane region" description="Helical" evidence="7">
    <location>
        <begin position="70"/>
        <end position="91"/>
    </location>
</feature>
<dbReference type="PANTHER" id="PTHR31064:SF37">
    <property type="entry name" value="TRANSPORTER, PUTATIVE (EUROFUNG)-RELATED"/>
    <property type="match status" value="1"/>
</dbReference>
<evidence type="ECO:0008006" key="10">
    <source>
        <dbReference type="Google" id="ProtNLM"/>
    </source>
</evidence>